<evidence type="ECO:0000259" key="3">
    <source>
        <dbReference type="PROSITE" id="PS50977"/>
    </source>
</evidence>
<dbReference type="PANTHER" id="PTHR43479">
    <property type="entry name" value="ACREF/ENVCD OPERON REPRESSOR-RELATED"/>
    <property type="match status" value="1"/>
</dbReference>
<keyword evidence="5" id="KW-1185">Reference proteome</keyword>
<gene>
    <name evidence="4" type="ORF">G8770_16165</name>
</gene>
<feature type="domain" description="HTH tetR-type" evidence="3">
    <location>
        <begin position="18"/>
        <end position="78"/>
    </location>
</feature>
<keyword evidence="1 2" id="KW-0238">DNA-binding</keyword>
<dbReference type="PANTHER" id="PTHR43479:SF7">
    <property type="entry name" value="TETR-FAMILY TRANSCRIPTIONAL REGULATOR"/>
    <property type="match status" value="1"/>
</dbReference>
<dbReference type="AlphaFoldDB" id="A0A9E5T3D9"/>
<dbReference type="InterPro" id="IPR001647">
    <property type="entry name" value="HTH_TetR"/>
</dbReference>
<accession>A0A9E5T3D9</accession>
<dbReference type="InterPro" id="IPR050624">
    <property type="entry name" value="HTH-type_Tx_Regulator"/>
</dbReference>
<comment type="caution">
    <text evidence="4">The sequence shown here is derived from an EMBL/GenBank/DDBJ whole genome shotgun (WGS) entry which is preliminary data.</text>
</comment>
<sequence length="194" mass="21970">MDQKMPTTTKKPPQKRLTRTRAALCSTLLTLLEEKALEQITVKEITARADIGYATFFRHYADKEELLHDLAAQEIRRLLTMTLPILYTEDTQASTQALCSYVWEHRVLWKALLTGGASATVKEEYLKQALDLAEDAPKAEAWLPAELAVTFAVTSALDILTWWLKQKKPMSNKEIAVILNRLAIAPVYQPQKTD</sequence>
<dbReference type="Gene3D" id="1.10.357.10">
    <property type="entry name" value="Tetracycline Repressor, domain 2"/>
    <property type="match status" value="1"/>
</dbReference>
<reference evidence="4" key="1">
    <citation type="submission" date="2020-03" db="EMBL/GenBank/DDBJ databases">
        <authorList>
            <person name="Guo F."/>
        </authorList>
    </citation>
    <scope>NUCLEOTIDE SEQUENCE</scope>
    <source>
        <strain evidence="4">JCM 30134</strain>
    </source>
</reference>
<evidence type="ECO:0000256" key="1">
    <source>
        <dbReference type="ARBA" id="ARBA00023125"/>
    </source>
</evidence>
<evidence type="ECO:0000313" key="4">
    <source>
        <dbReference type="EMBL" id="NHO67083.1"/>
    </source>
</evidence>
<proteinExistence type="predicted"/>
<name>A0A9E5T3D9_9GAMM</name>
<dbReference type="Pfam" id="PF00440">
    <property type="entry name" value="TetR_N"/>
    <property type="match status" value="1"/>
</dbReference>
<dbReference type="SUPFAM" id="SSF46689">
    <property type="entry name" value="Homeodomain-like"/>
    <property type="match status" value="1"/>
</dbReference>
<dbReference type="EMBL" id="JAAONZ010000014">
    <property type="protein sequence ID" value="NHO67083.1"/>
    <property type="molecule type" value="Genomic_DNA"/>
</dbReference>
<dbReference type="GO" id="GO:0003677">
    <property type="term" value="F:DNA binding"/>
    <property type="evidence" value="ECO:0007669"/>
    <property type="project" value="UniProtKB-UniRule"/>
</dbReference>
<evidence type="ECO:0000313" key="5">
    <source>
        <dbReference type="Proteomes" id="UP000787472"/>
    </source>
</evidence>
<dbReference type="InterPro" id="IPR009057">
    <property type="entry name" value="Homeodomain-like_sf"/>
</dbReference>
<dbReference type="PROSITE" id="PS50977">
    <property type="entry name" value="HTH_TETR_2"/>
    <property type="match status" value="1"/>
</dbReference>
<organism evidence="4 5">
    <name type="scientific">Pseudomaricurvus hydrocarbonicus</name>
    <dbReference type="NCBI Taxonomy" id="1470433"/>
    <lineage>
        <taxon>Bacteria</taxon>
        <taxon>Pseudomonadati</taxon>
        <taxon>Pseudomonadota</taxon>
        <taxon>Gammaproteobacteria</taxon>
        <taxon>Cellvibrionales</taxon>
        <taxon>Cellvibrionaceae</taxon>
        <taxon>Pseudomaricurvus</taxon>
    </lineage>
</organism>
<dbReference type="Proteomes" id="UP000787472">
    <property type="component" value="Unassembled WGS sequence"/>
</dbReference>
<protein>
    <submittedName>
        <fullName evidence="4">TetR/AcrR family transcriptional regulator</fullName>
    </submittedName>
</protein>
<evidence type="ECO:0000256" key="2">
    <source>
        <dbReference type="PROSITE-ProRule" id="PRU00335"/>
    </source>
</evidence>
<feature type="DNA-binding region" description="H-T-H motif" evidence="2">
    <location>
        <begin position="41"/>
        <end position="60"/>
    </location>
</feature>